<proteinExistence type="predicted"/>
<evidence type="ECO:0000313" key="2">
    <source>
        <dbReference type="Proteomes" id="UP000326396"/>
    </source>
</evidence>
<comment type="caution">
    <text evidence="1">The sequence shown here is derived from an EMBL/GenBank/DDBJ whole genome shotgun (WGS) entry which is preliminary data.</text>
</comment>
<dbReference type="Proteomes" id="UP000326396">
    <property type="component" value="Linkage Group LG18"/>
</dbReference>
<name>A0A5N6NLV8_9ASTR</name>
<dbReference type="EMBL" id="SZYD01000010">
    <property type="protein sequence ID" value="KAD4982277.1"/>
    <property type="molecule type" value="Genomic_DNA"/>
</dbReference>
<keyword evidence="2" id="KW-1185">Reference proteome</keyword>
<accession>A0A5N6NLV8</accession>
<protein>
    <submittedName>
        <fullName evidence="1">Uncharacterized protein</fullName>
    </submittedName>
</protein>
<gene>
    <name evidence="1" type="ORF">E3N88_18948</name>
</gene>
<reference evidence="1 2" key="1">
    <citation type="submission" date="2019-05" db="EMBL/GenBank/DDBJ databases">
        <title>Mikania micrantha, genome provides insights into the molecular mechanism of rapid growth.</title>
        <authorList>
            <person name="Liu B."/>
        </authorList>
    </citation>
    <scope>NUCLEOTIDE SEQUENCE [LARGE SCALE GENOMIC DNA]</scope>
    <source>
        <strain evidence="1">NLD-2019</strain>
        <tissue evidence="1">Leaf</tissue>
    </source>
</reference>
<evidence type="ECO:0000313" key="1">
    <source>
        <dbReference type="EMBL" id="KAD4982277.1"/>
    </source>
</evidence>
<organism evidence="1 2">
    <name type="scientific">Mikania micrantha</name>
    <name type="common">bitter vine</name>
    <dbReference type="NCBI Taxonomy" id="192012"/>
    <lineage>
        <taxon>Eukaryota</taxon>
        <taxon>Viridiplantae</taxon>
        <taxon>Streptophyta</taxon>
        <taxon>Embryophyta</taxon>
        <taxon>Tracheophyta</taxon>
        <taxon>Spermatophyta</taxon>
        <taxon>Magnoliopsida</taxon>
        <taxon>eudicotyledons</taxon>
        <taxon>Gunneridae</taxon>
        <taxon>Pentapetalae</taxon>
        <taxon>asterids</taxon>
        <taxon>campanulids</taxon>
        <taxon>Asterales</taxon>
        <taxon>Asteraceae</taxon>
        <taxon>Asteroideae</taxon>
        <taxon>Heliantheae alliance</taxon>
        <taxon>Eupatorieae</taxon>
        <taxon>Mikania</taxon>
    </lineage>
</organism>
<dbReference type="AlphaFoldDB" id="A0A5N6NLV8"/>
<sequence length="129" mass="15190">MLLFIASGAELWIVELHGKIGTRQFSHPETREEENWILDSLALRDDHSKPCRATLEMEKTKMPSDISRATRRILVYLSRYATDLKSQNFSFKPKSRKRKGIYDLERLEATRRTKEEYFQEELKVGKALD</sequence>